<dbReference type="VEuPathDB" id="FungiDB:SDRG_15131"/>
<keyword evidence="1" id="KW-0812">Transmembrane</keyword>
<sequence>MLNFIALISLLGYVFFLLWIVIFTWRTSRWVGARATTNENVAQLRFSTYRANLSTRVWMRERSTMCATGFLGLVAWHLGASHCKCGWVNTTSVADDPAYICSINPVGHLSDMTEVVRLLSYAWVFFALAFLDLFPGLTVHFVGYAVAVVLLALLPLSLWAILLAYMMRLWASTPWLRWMHSHLFLALLWLCVILLMRSRWFSLYRRWVERCLYSVGLRKQRIDAKSPLRSILGVYFWTDAVDVRDDDTAYVPLSLLLQIKDVAVDRIRDHEYWLCQEDFDAPDRSHRLPTTHPHWVLEHRGYYVKGIK</sequence>
<feature type="transmembrane region" description="Helical" evidence="1">
    <location>
        <begin position="141"/>
        <end position="166"/>
    </location>
</feature>
<feature type="transmembrane region" description="Helical" evidence="1">
    <location>
        <begin position="6"/>
        <end position="25"/>
    </location>
</feature>
<organism evidence="2 3">
    <name type="scientific">Saprolegnia diclina (strain VS20)</name>
    <dbReference type="NCBI Taxonomy" id="1156394"/>
    <lineage>
        <taxon>Eukaryota</taxon>
        <taxon>Sar</taxon>
        <taxon>Stramenopiles</taxon>
        <taxon>Oomycota</taxon>
        <taxon>Saprolegniomycetes</taxon>
        <taxon>Saprolegniales</taxon>
        <taxon>Saprolegniaceae</taxon>
        <taxon>Saprolegnia</taxon>
    </lineage>
</organism>
<dbReference type="InParanoid" id="T0RBU7"/>
<dbReference type="OrthoDB" id="10444678at2759"/>
<keyword evidence="3" id="KW-1185">Reference proteome</keyword>
<feature type="transmembrane region" description="Helical" evidence="1">
    <location>
        <begin position="178"/>
        <end position="196"/>
    </location>
</feature>
<dbReference type="OMA" id="RERSTMC"/>
<proteinExistence type="predicted"/>
<keyword evidence="1" id="KW-0472">Membrane</keyword>
<keyword evidence="1" id="KW-1133">Transmembrane helix</keyword>
<feature type="transmembrane region" description="Helical" evidence="1">
    <location>
        <begin position="63"/>
        <end position="80"/>
    </location>
</feature>
<accession>T0RBU7</accession>
<reference evidence="2 3" key="1">
    <citation type="submission" date="2012-04" db="EMBL/GenBank/DDBJ databases">
        <title>The Genome Sequence of Saprolegnia declina VS20.</title>
        <authorList>
            <consortium name="The Broad Institute Genome Sequencing Platform"/>
            <person name="Russ C."/>
            <person name="Nusbaum C."/>
            <person name="Tyler B."/>
            <person name="van West P."/>
            <person name="Dieguez-Uribeondo J."/>
            <person name="de Bruijn I."/>
            <person name="Tripathy S."/>
            <person name="Jiang R."/>
            <person name="Young S.K."/>
            <person name="Zeng Q."/>
            <person name="Gargeya S."/>
            <person name="Fitzgerald M."/>
            <person name="Haas B."/>
            <person name="Abouelleil A."/>
            <person name="Alvarado L."/>
            <person name="Arachchi H.M."/>
            <person name="Berlin A."/>
            <person name="Chapman S.B."/>
            <person name="Goldberg J."/>
            <person name="Griggs A."/>
            <person name="Gujja S."/>
            <person name="Hansen M."/>
            <person name="Howarth C."/>
            <person name="Imamovic A."/>
            <person name="Larimer J."/>
            <person name="McCowen C."/>
            <person name="Montmayeur A."/>
            <person name="Murphy C."/>
            <person name="Neiman D."/>
            <person name="Pearson M."/>
            <person name="Priest M."/>
            <person name="Roberts A."/>
            <person name="Saif S."/>
            <person name="Shea T."/>
            <person name="Sisk P."/>
            <person name="Sykes S."/>
            <person name="Wortman J."/>
            <person name="Nusbaum C."/>
            <person name="Birren B."/>
        </authorList>
    </citation>
    <scope>NUCLEOTIDE SEQUENCE [LARGE SCALE GENOMIC DNA]</scope>
    <source>
        <strain evidence="2 3">VS20</strain>
    </source>
</reference>
<evidence type="ECO:0000313" key="2">
    <source>
        <dbReference type="EMBL" id="EQC27017.1"/>
    </source>
</evidence>
<gene>
    <name evidence="2" type="ORF">SDRG_15131</name>
</gene>
<evidence type="ECO:0000256" key="1">
    <source>
        <dbReference type="SAM" id="Phobius"/>
    </source>
</evidence>
<dbReference type="Proteomes" id="UP000030762">
    <property type="component" value="Unassembled WGS sequence"/>
</dbReference>
<protein>
    <submittedName>
        <fullName evidence="2">Uncharacterized protein</fullName>
    </submittedName>
</protein>
<name>T0RBU7_SAPDV</name>
<dbReference type="AlphaFoldDB" id="T0RBU7"/>
<dbReference type="GeneID" id="19955858"/>
<evidence type="ECO:0000313" key="3">
    <source>
        <dbReference type="Proteomes" id="UP000030762"/>
    </source>
</evidence>
<dbReference type="EMBL" id="JH767216">
    <property type="protein sequence ID" value="EQC27017.1"/>
    <property type="molecule type" value="Genomic_DNA"/>
</dbReference>
<feature type="transmembrane region" description="Helical" evidence="1">
    <location>
        <begin position="115"/>
        <end position="134"/>
    </location>
</feature>
<dbReference type="RefSeq" id="XP_008619517.1">
    <property type="nucleotide sequence ID" value="XM_008621295.1"/>
</dbReference>